<proteinExistence type="predicted"/>
<accession>A0A5B7HIL4</accession>
<organism evidence="1 2">
    <name type="scientific">Portunus trituberculatus</name>
    <name type="common">Swimming crab</name>
    <name type="synonym">Neptunus trituberculatus</name>
    <dbReference type="NCBI Taxonomy" id="210409"/>
    <lineage>
        <taxon>Eukaryota</taxon>
        <taxon>Metazoa</taxon>
        <taxon>Ecdysozoa</taxon>
        <taxon>Arthropoda</taxon>
        <taxon>Crustacea</taxon>
        <taxon>Multicrustacea</taxon>
        <taxon>Malacostraca</taxon>
        <taxon>Eumalacostraca</taxon>
        <taxon>Eucarida</taxon>
        <taxon>Decapoda</taxon>
        <taxon>Pleocyemata</taxon>
        <taxon>Brachyura</taxon>
        <taxon>Eubrachyura</taxon>
        <taxon>Portunoidea</taxon>
        <taxon>Portunidae</taxon>
        <taxon>Portuninae</taxon>
        <taxon>Portunus</taxon>
    </lineage>
</organism>
<reference evidence="1 2" key="1">
    <citation type="submission" date="2019-05" db="EMBL/GenBank/DDBJ databases">
        <title>Another draft genome of Portunus trituberculatus and its Hox gene families provides insights of decapod evolution.</title>
        <authorList>
            <person name="Jeong J.-H."/>
            <person name="Song I."/>
            <person name="Kim S."/>
            <person name="Choi T."/>
            <person name="Kim D."/>
            <person name="Ryu S."/>
            <person name="Kim W."/>
        </authorList>
    </citation>
    <scope>NUCLEOTIDE SEQUENCE [LARGE SCALE GENOMIC DNA]</scope>
    <source>
        <tissue evidence="1">Muscle</tissue>
    </source>
</reference>
<evidence type="ECO:0000313" key="1">
    <source>
        <dbReference type="EMBL" id="MPC69776.1"/>
    </source>
</evidence>
<evidence type="ECO:0000313" key="2">
    <source>
        <dbReference type="Proteomes" id="UP000324222"/>
    </source>
</evidence>
<protein>
    <submittedName>
        <fullName evidence="1">Uncharacterized protein</fullName>
    </submittedName>
</protein>
<comment type="caution">
    <text evidence="1">The sequence shown here is derived from an EMBL/GenBank/DDBJ whole genome shotgun (WGS) entry which is preliminary data.</text>
</comment>
<gene>
    <name evidence="1" type="ORF">E2C01_064007</name>
</gene>
<dbReference type="Proteomes" id="UP000324222">
    <property type="component" value="Unassembled WGS sequence"/>
</dbReference>
<sequence length="66" mass="7537">MEFVVMPRAPQPVCHLTTYREVVGEAVMSRVYRLTLTVFGVNKPRWFRNSLLPKSTTASHSETPES</sequence>
<dbReference type="EMBL" id="VSRR010029985">
    <property type="protein sequence ID" value="MPC69776.1"/>
    <property type="molecule type" value="Genomic_DNA"/>
</dbReference>
<keyword evidence="2" id="KW-1185">Reference proteome</keyword>
<dbReference type="AlphaFoldDB" id="A0A5B7HIL4"/>
<name>A0A5B7HIL4_PORTR</name>